<name>A0A0A9AWK8_ARUDO</name>
<protein>
    <submittedName>
        <fullName evidence="1">Uncharacterized protein</fullName>
    </submittedName>
</protein>
<dbReference type="AlphaFoldDB" id="A0A0A9AWK8"/>
<proteinExistence type="predicted"/>
<organism evidence="1">
    <name type="scientific">Arundo donax</name>
    <name type="common">Giant reed</name>
    <name type="synonym">Donax arundinaceus</name>
    <dbReference type="NCBI Taxonomy" id="35708"/>
    <lineage>
        <taxon>Eukaryota</taxon>
        <taxon>Viridiplantae</taxon>
        <taxon>Streptophyta</taxon>
        <taxon>Embryophyta</taxon>
        <taxon>Tracheophyta</taxon>
        <taxon>Spermatophyta</taxon>
        <taxon>Magnoliopsida</taxon>
        <taxon>Liliopsida</taxon>
        <taxon>Poales</taxon>
        <taxon>Poaceae</taxon>
        <taxon>PACMAD clade</taxon>
        <taxon>Arundinoideae</taxon>
        <taxon>Arundineae</taxon>
        <taxon>Arundo</taxon>
    </lineage>
</organism>
<sequence>MRVKLSRKMKFAALLFSLR</sequence>
<evidence type="ECO:0000313" key="1">
    <source>
        <dbReference type="EMBL" id="JAD53305.1"/>
    </source>
</evidence>
<reference evidence="1" key="2">
    <citation type="journal article" date="2015" name="Data Brief">
        <title>Shoot transcriptome of the giant reed, Arundo donax.</title>
        <authorList>
            <person name="Barrero R.A."/>
            <person name="Guerrero F.D."/>
            <person name="Moolhuijzen P."/>
            <person name="Goolsby J.A."/>
            <person name="Tidwell J."/>
            <person name="Bellgard S.E."/>
            <person name="Bellgard M.I."/>
        </authorList>
    </citation>
    <scope>NUCLEOTIDE SEQUENCE</scope>
    <source>
        <tissue evidence="1">Shoot tissue taken approximately 20 cm above the soil surface</tissue>
    </source>
</reference>
<reference evidence="1" key="1">
    <citation type="submission" date="2014-09" db="EMBL/GenBank/DDBJ databases">
        <authorList>
            <person name="Magalhaes I.L.F."/>
            <person name="Oliveira U."/>
            <person name="Santos F.R."/>
            <person name="Vidigal T.H.D.A."/>
            <person name="Brescovit A.D."/>
            <person name="Santos A.J."/>
        </authorList>
    </citation>
    <scope>NUCLEOTIDE SEQUENCE</scope>
    <source>
        <tissue evidence="1">Shoot tissue taken approximately 20 cm above the soil surface</tissue>
    </source>
</reference>
<accession>A0A0A9AWK8</accession>
<dbReference type="EMBL" id="GBRH01244590">
    <property type="protein sequence ID" value="JAD53305.1"/>
    <property type="molecule type" value="Transcribed_RNA"/>
</dbReference>